<dbReference type="Proteomes" id="UP001597375">
    <property type="component" value="Unassembled WGS sequence"/>
</dbReference>
<evidence type="ECO:0000259" key="2">
    <source>
        <dbReference type="PROSITE" id="PS50022"/>
    </source>
</evidence>
<sequence length="436" mass="47880">MTPDRLEILIQKLFDSRLTEDERIEFNSLLKASRSARDQYRKSMSLHAALMNKCDDGSAAGPFAQLADRPVAERRKIAPFVPRVLLAIAAMIVVFAGLNMIWSEPKAMLTGGEFEAVGGAGALTPGRIKAKTPFEIHRGSLTLTYPSGAEVTLEAPCRFQLDRKEALTVAHGRASVHAPPGAEGFELDTPGGKFIDLGTRFGVAVGSDGSKSVVLTEVFEGEINVETSESKTTRLRHGESRALLSNGNDTELVSDLDSSPIRLSRGVSSAPADRDNLALGKPVFSPGYCVRAHGSIFPPENVTDGRLNDSGVPGDWSFWLAPDGEDGEFTVDLLESQEFSKISLQNTSNRLIHDRGVENFEILVSEDNKIFSPLLEGYLPRIDYLNREDSFPFHDFTFSPVTARYVKLVVLSHYRHPTPRRNDPHSGGISEIRIFR</sequence>
<evidence type="ECO:0000313" key="3">
    <source>
        <dbReference type="EMBL" id="MFD2255112.1"/>
    </source>
</evidence>
<feature type="domain" description="F5/8 type C" evidence="2">
    <location>
        <begin position="272"/>
        <end position="427"/>
    </location>
</feature>
<keyword evidence="1" id="KW-0472">Membrane</keyword>
<keyword evidence="4" id="KW-1185">Reference proteome</keyword>
<accession>A0ABW5D238</accession>
<keyword evidence="1" id="KW-1133">Transmembrane helix</keyword>
<comment type="caution">
    <text evidence="3">The sequence shown here is derived from an EMBL/GenBank/DDBJ whole genome shotgun (WGS) entry which is preliminary data.</text>
</comment>
<dbReference type="EMBL" id="JBHUIT010000001">
    <property type="protein sequence ID" value="MFD2255112.1"/>
    <property type="molecule type" value="Genomic_DNA"/>
</dbReference>
<protein>
    <submittedName>
        <fullName evidence="3">Discoidin domain-containing protein</fullName>
    </submittedName>
</protein>
<dbReference type="Gene3D" id="2.60.120.260">
    <property type="entry name" value="Galactose-binding domain-like"/>
    <property type="match status" value="1"/>
</dbReference>
<dbReference type="RefSeq" id="WP_386817774.1">
    <property type="nucleotide sequence ID" value="NZ_JBHUIT010000001.1"/>
</dbReference>
<dbReference type="PANTHER" id="PTHR30273:SF2">
    <property type="entry name" value="PROTEIN FECR"/>
    <property type="match status" value="1"/>
</dbReference>
<dbReference type="Pfam" id="PF00754">
    <property type="entry name" value="F5_F8_type_C"/>
    <property type="match status" value="1"/>
</dbReference>
<keyword evidence="1" id="KW-0812">Transmembrane</keyword>
<dbReference type="PROSITE" id="PS50022">
    <property type="entry name" value="FA58C_3"/>
    <property type="match status" value="1"/>
</dbReference>
<gene>
    <name evidence="3" type="ORF">ACFSSA_00350</name>
</gene>
<dbReference type="InterPro" id="IPR008979">
    <property type="entry name" value="Galactose-bd-like_sf"/>
</dbReference>
<dbReference type="PANTHER" id="PTHR30273">
    <property type="entry name" value="PERIPLASMIC SIGNAL SENSOR AND SIGMA FACTOR ACTIVATOR FECR-RELATED"/>
    <property type="match status" value="1"/>
</dbReference>
<proteinExistence type="predicted"/>
<dbReference type="SUPFAM" id="SSF49785">
    <property type="entry name" value="Galactose-binding domain-like"/>
    <property type="match status" value="1"/>
</dbReference>
<dbReference type="InterPro" id="IPR012373">
    <property type="entry name" value="Ferrdict_sens_TM"/>
</dbReference>
<reference evidence="4" key="1">
    <citation type="journal article" date="2019" name="Int. J. Syst. Evol. Microbiol.">
        <title>The Global Catalogue of Microorganisms (GCM) 10K type strain sequencing project: providing services to taxonomists for standard genome sequencing and annotation.</title>
        <authorList>
            <consortium name="The Broad Institute Genomics Platform"/>
            <consortium name="The Broad Institute Genome Sequencing Center for Infectious Disease"/>
            <person name="Wu L."/>
            <person name="Ma J."/>
        </authorList>
    </citation>
    <scope>NUCLEOTIDE SEQUENCE [LARGE SCALE GENOMIC DNA]</scope>
    <source>
        <strain evidence="4">CGMCC 4.7106</strain>
    </source>
</reference>
<name>A0ABW5D238_9BACT</name>
<feature type="transmembrane region" description="Helical" evidence="1">
    <location>
        <begin position="84"/>
        <end position="102"/>
    </location>
</feature>
<organism evidence="3 4">
    <name type="scientific">Luteolibacter algae</name>
    <dbReference type="NCBI Taxonomy" id="454151"/>
    <lineage>
        <taxon>Bacteria</taxon>
        <taxon>Pseudomonadati</taxon>
        <taxon>Verrucomicrobiota</taxon>
        <taxon>Verrucomicrobiia</taxon>
        <taxon>Verrucomicrobiales</taxon>
        <taxon>Verrucomicrobiaceae</taxon>
        <taxon>Luteolibacter</taxon>
    </lineage>
</organism>
<dbReference type="InterPro" id="IPR000421">
    <property type="entry name" value="FA58C"/>
</dbReference>
<evidence type="ECO:0000313" key="4">
    <source>
        <dbReference type="Proteomes" id="UP001597375"/>
    </source>
</evidence>
<evidence type="ECO:0000256" key="1">
    <source>
        <dbReference type="SAM" id="Phobius"/>
    </source>
</evidence>
<dbReference type="Gene3D" id="2.60.120.1440">
    <property type="match status" value="1"/>
</dbReference>